<evidence type="ECO:0000256" key="4">
    <source>
        <dbReference type="ARBA" id="ARBA00022982"/>
    </source>
</evidence>
<evidence type="ECO:0000256" key="3">
    <source>
        <dbReference type="ARBA" id="ARBA00022723"/>
    </source>
</evidence>
<organism evidence="9 10">
    <name type="scientific">Phreatobacter cathodiphilus</name>
    <dbReference type="NCBI Taxonomy" id="1868589"/>
    <lineage>
        <taxon>Bacteria</taxon>
        <taxon>Pseudomonadati</taxon>
        <taxon>Pseudomonadota</taxon>
        <taxon>Alphaproteobacteria</taxon>
        <taxon>Hyphomicrobiales</taxon>
        <taxon>Phreatobacteraceae</taxon>
        <taxon>Phreatobacter</taxon>
    </lineage>
</organism>
<evidence type="ECO:0000256" key="5">
    <source>
        <dbReference type="ARBA" id="ARBA00023004"/>
    </source>
</evidence>
<dbReference type="KEGG" id="phr:C6569_08480"/>
<dbReference type="InterPro" id="IPR036909">
    <property type="entry name" value="Cyt_c-like_dom_sf"/>
</dbReference>
<dbReference type="EMBL" id="CP027668">
    <property type="protein sequence ID" value="AVO47591.1"/>
    <property type="molecule type" value="Genomic_DNA"/>
</dbReference>
<dbReference type="GO" id="GO:0046872">
    <property type="term" value="F:metal ion binding"/>
    <property type="evidence" value="ECO:0007669"/>
    <property type="project" value="UniProtKB-KW"/>
</dbReference>
<dbReference type="Pfam" id="PF00034">
    <property type="entry name" value="Cytochrom_C"/>
    <property type="match status" value="1"/>
</dbReference>
<keyword evidence="1" id="KW-0813">Transport</keyword>
<proteinExistence type="predicted"/>
<reference evidence="9 10" key="1">
    <citation type="submission" date="2018-03" db="EMBL/GenBank/DDBJ databases">
        <title>Genome sequencing of Phreatobacter sp.</title>
        <authorList>
            <person name="Kim S.-J."/>
            <person name="Heo J."/>
            <person name="Kwon S.-W."/>
        </authorList>
    </citation>
    <scope>NUCLEOTIDE SEQUENCE [LARGE SCALE GENOMIC DNA]</scope>
    <source>
        <strain evidence="9 10">S-12</strain>
    </source>
</reference>
<dbReference type="InterPro" id="IPR002327">
    <property type="entry name" value="Cyt_c_1A/1B"/>
</dbReference>
<dbReference type="AlphaFoldDB" id="A0A2S0NI34"/>
<dbReference type="GO" id="GO:0020037">
    <property type="term" value="F:heme binding"/>
    <property type="evidence" value="ECO:0007669"/>
    <property type="project" value="InterPro"/>
</dbReference>
<name>A0A2S0NI34_9HYPH</name>
<keyword evidence="4" id="KW-0249">Electron transport</keyword>
<sequence>MAQAPAPTPPATAPAAPAAAAPAAAPAAGDPAAGERVFAQCRACHQVGPTARNVVGPQLNGLFGRKAGSVAGFNYSPAYKTPAVAEKVWSPENFAVYIRNPREVTPGTRMVFAGIRSENQIADLIAYLRQFDAEGKRAQ</sequence>
<evidence type="ECO:0000256" key="2">
    <source>
        <dbReference type="ARBA" id="ARBA00022617"/>
    </source>
</evidence>
<evidence type="ECO:0000256" key="1">
    <source>
        <dbReference type="ARBA" id="ARBA00022448"/>
    </source>
</evidence>
<dbReference type="InterPro" id="IPR009056">
    <property type="entry name" value="Cyt_c-like_dom"/>
</dbReference>
<dbReference type="GO" id="GO:0009055">
    <property type="term" value="F:electron transfer activity"/>
    <property type="evidence" value="ECO:0007669"/>
    <property type="project" value="InterPro"/>
</dbReference>
<gene>
    <name evidence="9" type="ORF">C6569_08480</name>
</gene>
<feature type="compositionally biased region" description="Low complexity" evidence="7">
    <location>
        <begin position="13"/>
        <end position="29"/>
    </location>
</feature>
<dbReference type="PROSITE" id="PS51007">
    <property type="entry name" value="CYTC"/>
    <property type="match status" value="1"/>
</dbReference>
<dbReference type="Gene3D" id="1.10.760.10">
    <property type="entry name" value="Cytochrome c-like domain"/>
    <property type="match status" value="1"/>
</dbReference>
<dbReference type="SUPFAM" id="SSF46626">
    <property type="entry name" value="Cytochrome c"/>
    <property type="match status" value="1"/>
</dbReference>
<evidence type="ECO:0000256" key="6">
    <source>
        <dbReference type="PROSITE-ProRule" id="PRU00433"/>
    </source>
</evidence>
<dbReference type="Proteomes" id="UP000237889">
    <property type="component" value="Chromosome"/>
</dbReference>
<protein>
    <submittedName>
        <fullName evidence="9">Cytochrome c family protein</fullName>
    </submittedName>
</protein>
<evidence type="ECO:0000256" key="7">
    <source>
        <dbReference type="SAM" id="MobiDB-lite"/>
    </source>
</evidence>
<dbReference type="PRINTS" id="PR00604">
    <property type="entry name" value="CYTCHRMECIAB"/>
</dbReference>
<evidence type="ECO:0000313" key="9">
    <source>
        <dbReference type="EMBL" id="AVO47591.1"/>
    </source>
</evidence>
<feature type="region of interest" description="Disordered" evidence="7">
    <location>
        <begin position="1"/>
        <end position="29"/>
    </location>
</feature>
<keyword evidence="5 6" id="KW-0408">Iron</keyword>
<accession>A0A2S0NI34</accession>
<evidence type="ECO:0000259" key="8">
    <source>
        <dbReference type="PROSITE" id="PS51007"/>
    </source>
</evidence>
<evidence type="ECO:0000313" key="10">
    <source>
        <dbReference type="Proteomes" id="UP000237889"/>
    </source>
</evidence>
<keyword evidence="2 6" id="KW-0349">Heme</keyword>
<keyword evidence="3 6" id="KW-0479">Metal-binding</keyword>
<dbReference type="PANTHER" id="PTHR11961">
    <property type="entry name" value="CYTOCHROME C"/>
    <property type="match status" value="1"/>
</dbReference>
<feature type="compositionally biased region" description="Pro residues" evidence="7">
    <location>
        <begin position="1"/>
        <end position="12"/>
    </location>
</feature>
<dbReference type="OrthoDB" id="9805828at2"/>
<feature type="domain" description="Cytochrome c" evidence="8">
    <location>
        <begin position="29"/>
        <end position="132"/>
    </location>
</feature>
<keyword evidence="10" id="KW-1185">Reference proteome</keyword>